<name>A0A061R9I8_9CHLO</name>
<dbReference type="EMBL" id="GBEZ01019052">
    <property type="protein sequence ID" value="JAC67449.1"/>
    <property type="molecule type" value="Transcribed_RNA"/>
</dbReference>
<proteinExistence type="predicted"/>
<accession>A0A061R9I8</accession>
<protein>
    <submittedName>
        <fullName evidence="1">Uncharacterized protein</fullName>
    </submittedName>
</protein>
<feature type="non-terminal residue" evidence="1">
    <location>
        <position position="75"/>
    </location>
</feature>
<sequence>PCYRRHCAPTGHRTYCDKSRAGHVKIPGMEIPEGCTALPWLQSREEQTKPHNPPCATATIELTAAMNMSNSPYKV</sequence>
<evidence type="ECO:0000313" key="1">
    <source>
        <dbReference type="EMBL" id="JAC67449.1"/>
    </source>
</evidence>
<feature type="non-terminal residue" evidence="1">
    <location>
        <position position="1"/>
    </location>
</feature>
<gene>
    <name evidence="1" type="ORF">TSPGSL018_11139</name>
</gene>
<dbReference type="AlphaFoldDB" id="A0A061R9I8"/>
<organism evidence="1">
    <name type="scientific">Tetraselmis sp. GSL018</name>
    <dbReference type="NCBI Taxonomy" id="582737"/>
    <lineage>
        <taxon>Eukaryota</taxon>
        <taxon>Viridiplantae</taxon>
        <taxon>Chlorophyta</taxon>
        <taxon>core chlorophytes</taxon>
        <taxon>Chlorodendrophyceae</taxon>
        <taxon>Chlorodendrales</taxon>
        <taxon>Chlorodendraceae</taxon>
        <taxon>Tetraselmis</taxon>
    </lineage>
</organism>
<reference evidence="1" key="1">
    <citation type="submission" date="2014-05" db="EMBL/GenBank/DDBJ databases">
        <title>The transcriptome of the halophilic microalga Tetraselmis sp. GSL018 isolated from the Great Salt Lake, Utah.</title>
        <authorList>
            <person name="Jinkerson R.E."/>
            <person name="D'Adamo S."/>
            <person name="Posewitz M.C."/>
        </authorList>
    </citation>
    <scope>NUCLEOTIDE SEQUENCE</scope>
    <source>
        <strain evidence="1">GSL018</strain>
    </source>
</reference>